<accession>A0A3S4Y5Y8</accession>
<reference evidence="1 2" key="1">
    <citation type="submission" date="2018-12" db="EMBL/GenBank/DDBJ databases">
        <authorList>
            <consortium name="Pathogen Informatics"/>
        </authorList>
    </citation>
    <scope>NUCLEOTIDE SEQUENCE [LARGE SCALE GENOMIC DNA]</scope>
    <source>
        <strain evidence="1 2">NCTC13193</strain>
    </source>
</reference>
<gene>
    <name evidence="1" type="ORF">NCTC13193_02877</name>
</gene>
<dbReference type="Proteomes" id="UP000270487">
    <property type="component" value="Chromosome"/>
</dbReference>
<dbReference type="AlphaFoldDB" id="A0A3S4Y5Y8"/>
<organism evidence="1 2">
    <name type="scientific">Serratia fonticola</name>
    <dbReference type="NCBI Taxonomy" id="47917"/>
    <lineage>
        <taxon>Bacteria</taxon>
        <taxon>Pseudomonadati</taxon>
        <taxon>Pseudomonadota</taxon>
        <taxon>Gammaproteobacteria</taxon>
        <taxon>Enterobacterales</taxon>
        <taxon>Yersiniaceae</taxon>
        <taxon>Serratia</taxon>
    </lineage>
</organism>
<evidence type="ECO:0000313" key="1">
    <source>
        <dbReference type="EMBL" id="VEI70068.1"/>
    </source>
</evidence>
<proteinExistence type="predicted"/>
<name>A0A3S4Y5Y8_SERFO</name>
<evidence type="ECO:0000313" key="2">
    <source>
        <dbReference type="Proteomes" id="UP000270487"/>
    </source>
</evidence>
<sequence length="47" mass="5017">MTSLHQVVKDMLTYQVGVTLPESDIKDLVALLEGMSGKYQPATPPGG</sequence>
<dbReference type="EMBL" id="LR134492">
    <property type="protein sequence ID" value="VEI70068.1"/>
    <property type="molecule type" value="Genomic_DNA"/>
</dbReference>
<protein>
    <submittedName>
        <fullName evidence="1">Uncharacterized protein</fullName>
    </submittedName>
</protein>